<dbReference type="EMBL" id="NIVC01002896">
    <property type="protein sequence ID" value="PAA54506.1"/>
    <property type="molecule type" value="Genomic_DNA"/>
</dbReference>
<feature type="compositionally biased region" description="Polar residues" evidence="1">
    <location>
        <begin position="363"/>
        <end position="386"/>
    </location>
</feature>
<dbReference type="Proteomes" id="UP000215902">
    <property type="component" value="Unassembled WGS sequence"/>
</dbReference>
<feature type="compositionally biased region" description="Basic and acidic residues" evidence="1">
    <location>
        <begin position="175"/>
        <end position="186"/>
    </location>
</feature>
<feature type="compositionally biased region" description="Low complexity" evidence="1">
    <location>
        <begin position="254"/>
        <end position="263"/>
    </location>
</feature>
<protein>
    <submittedName>
        <fullName evidence="2">Uncharacterized protein</fullName>
    </submittedName>
</protein>
<feature type="region of interest" description="Disordered" evidence="1">
    <location>
        <begin position="254"/>
        <end position="290"/>
    </location>
</feature>
<evidence type="ECO:0000313" key="3">
    <source>
        <dbReference type="Proteomes" id="UP000215902"/>
    </source>
</evidence>
<feature type="region of interest" description="Disordered" evidence="1">
    <location>
        <begin position="132"/>
        <end position="189"/>
    </location>
</feature>
<evidence type="ECO:0000256" key="1">
    <source>
        <dbReference type="SAM" id="MobiDB-lite"/>
    </source>
</evidence>
<feature type="region of interest" description="Disordered" evidence="1">
    <location>
        <begin position="350"/>
        <end position="392"/>
    </location>
</feature>
<name>A0A267DZ97_9PLAT</name>
<feature type="compositionally biased region" description="Low complexity" evidence="1">
    <location>
        <begin position="305"/>
        <end position="314"/>
    </location>
</feature>
<proteinExistence type="predicted"/>
<gene>
    <name evidence="2" type="ORF">BOX15_Mlig027927g1</name>
</gene>
<feature type="region of interest" description="Disordered" evidence="1">
    <location>
        <begin position="301"/>
        <end position="320"/>
    </location>
</feature>
<reference evidence="2 3" key="1">
    <citation type="submission" date="2017-06" db="EMBL/GenBank/DDBJ databases">
        <title>A platform for efficient transgenesis in Macrostomum lignano, a flatworm model organism for stem cell research.</title>
        <authorList>
            <person name="Berezikov E."/>
        </authorList>
    </citation>
    <scope>NUCLEOTIDE SEQUENCE [LARGE SCALE GENOMIC DNA]</scope>
    <source>
        <strain evidence="2">DV1</strain>
        <tissue evidence="2">Whole organism</tissue>
    </source>
</reference>
<feature type="compositionally biased region" description="Basic residues" evidence="1">
    <location>
        <begin position="490"/>
        <end position="501"/>
    </location>
</feature>
<sequence>MNNRSEEQTETLLDKCSDLLIAQSQQLQQMLQQQRQSSEAASSAAGLSRKLCSALLILELHSNYSGRLFDLLKSELLTALNLELNTLRNIDVSSLDYREATRLLKDLCLRSKAMSHDVIKGSRDLLKAFKTVQRSDKRPRSSSALSRVRDLAMAPSKCRSNSQSGRQTATASSRDATDTSKADRPMAQKPMMVKSFALFGLKKSLTDRPPKQLPPLPPATASTPVPAASSPLCPLRKPKASKSVTLLSLARSHSYLSPKSSKPSLPPPVADASESKGPVPPRRSSSLNSMPPDLQLILQRHRQLHQPQSQSSQRRLAEPRIGRETACFPCLKIATTMEQQRTFGPTILQQQQSEAHKLGSLKASVSTEGTTQLLPSETSGSPNSVGDSKRIPDKVETISDTATKVSELDGAWNGFYSSTSANLSELDCTESAAVRNQIAPRSSPQQDATIVDSTAVPAESKACIQKLHQLQRLPADDEATQSQPVPVLVRRQRRRRPRRTHPSLISGGTSGKPAATTAVASRPRKFSEAPPTTRRSGIGSGFSGDDESSRTQSASQKRRPCSGNVRYLASDVLETDV</sequence>
<dbReference type="AlphaFoldDB" id="A0A267DZ97"/>
<keyword evidence="3" id="KW-1185">Reference proteome</keyword>
<evidence type="ECO:0000313" key="2">
    <source>
        <dbReference type="EMBL" id="PAA54506.1"/>
    </source>
</evidence>
<accession>A0A267DZ97</accession>
<feature type="region of interest" description="Disordered" evidence="1">
    <location>
        <begin position="474"/>
        <end position="577"/>
    </location>
</feature>
<feature type="compositionally biased region" description="Low complexity" evidence="1">
    <location>
        <begin position="219"/>
        <end position="232"/>
    </location>
</feature>
<feature type="region of interest" description="Disordered" evidence="1">
    <location>
        <begin position="205"/>
        <end position="236"/>
    </location>
</feature>
<comment type="caution">
    <text evidence="2">The sequence shown here is derived from an EMBL/GenBank/DDBJ whole genome shotgun (WGS) entry which is preliminary data.</text>
</comment>
<feature type="compositionally biased region" description="Polar residues" evidence="1">
    <location>
        <begin position="158"/>
        <end position="167"/>
    </location>
</feature>
<organism evidence="2 3">
    <name type="scientific">Macrostomum lignano</name>
    <dbReference type="NCBI Taxonomy" id="282301"/>
    <lineage>
        <taxon>Eukaryota</taxon>
        <taxon>Metazoa</taxon>
        <taxon>Spiralia</taxon>
        <taxon>Lophotrochozoa</taxon>
        <taxon>Platyhelminthes</taxon>
        <taxon>Rhabditophora</taxon>
        <taxon>Macrostomorpha</taxon>
        <taxon>Macrostomida</taxon>
        <taxon>Macrostomidae</taxon>
        <taxon>Macrostomum</taxon>
    </lineage>
</organism>